<proteinExistence type="predicted"/>
<comment type="caution">
    <text evidence="1">The sequence shown here is derived from an EMBL/GenBank/DDBJ whole genome shotgun (WGS) entry which is preliminary data.</text>
</comment>
<name>A0ABU2S5M3_9ACTN</name>
<keyword evidence="2" id="KW-1185">Reference proteome</keyword>
<protein>
    <submittedName>
        <fullName evidence="1">Uncharacterized protein</fullName>
    </submittedName>
</protein>
<dbReference type="Proteomes" id="UP001183615">
    <property type="component" value="Unassembled WGS sequence"/>
</dbReference>
<dbReference type="RefSeq" id="WP_311618537.1">
    <property type="nucleotide sequence ID" value="NZ_JAVREV010000008.1"/>
</dbReference>
<evidence type="ECO:0000313" key="2">
    <source>
        <dbReference type="Proteomes" id="UP001183615"/>
    </source>
</evidence>
<organism evidence="1 2">
    <name type="scientific">Streptomyces johnsoniae</name>
    <dbReference type="NCBI Taxonomy" id="3075532"/>
    <lineage>
        <taxon>Bacteria</taxon>
        <taxon>Bacillati</taxon>
        <taxon>Actinomycetota</taxon>
        <taxon>Actinomycetes</taxon>
        <taxon>Kitasatosporales</taxon>
        <taxon>Streptomycetaceae</taxon>
        <taxon>Streptomyces</taxon>
    </lineage>
</organism>
<dbReference type="EMBL" id="JAVREV010000008">
    <property type="protein sequence ID" value="MDT0444272.1"/>
    <property type="molecule type" value="Genomic_DNA"/>
</dbReference>
<reference evidence="2" key="1">
    <citation type="submission" date="2023-07" db="EMBL/GenBank/DDBJ databases">
        <title>30 novel species of actinomycetes from the DSMZ collection.</title>
        <authorList>
            <person name="Nouioui I."/>
        </authorList>
    </citation>
    <scope>NUCLEOTIDE SEQUENCE [LARGE SCALE GENOMIC DNA]</scope>
    <source>
        <strain evidence="2">DSM 41886</strain>
    </source>
</reference>
<gene>
    <name evidence="1" type="ORF">RM779_16950</name>
</gene>
<accession>A0ABU2S5M3</accession>
<evidence type="ECO:0000313" key="1">
    <source>
        <dbReference type="EMBL" id="MDT0444272.1"/>
    </source>
</evidence>
<sequence length="47" mass="5266">MPSPRVPWLKTFIDNDTRCTRSLCPDPADWNGISGCQNAGRYEPAVE</sequence>